<dbReference type="RefSeq" id="WP_100741988.1">
    <property type="nucleotide sequence ID" value="NZ_NPDW01000001.1"/>
</dbReference>
<feature type="domain" description="Major facilitator superfamily (MFS) profile" evidence="8">
    <location>
        <begin position="208"/>
        <end position="417"/>
    </location>
</feature>
<keyword evidence="4 7" id="KW-0812">Transmembrane</keyword>
<evidence type="ECO:0000256" key="7">
    <source>
        <dbReference type="SAM" id="Phobius"/>
    </source>
</evidence>
<feature type="transmembrane region" description="Helical" evidence="7">
    <location>
        <begin position="70"/>
        <end position="89"/>
    </location>
</feature>
<keyword evidence="6 7" id="KW-0472">Membrane</keyword>
<feature type="transmembrane region" description="Helical" evidence="7">
    <location>
        <begin position="204"/>
        <end position="227"/>
    </location>
</feature>
<dbReference type="OrthoDB" id="345014at2"/>
<dbReference type="InterPro" id="IPR011701">
    <property type="entry name" value="MFS"/>
</dbReference>
<accession>A0A2N0ALG2</accession>
<evidence type="ECO:0000256" key="6">
    <source>
        <dbReference type="ARBA" id="ARBA00023136"/>
    </source>
</evidence>
<sequence length="417" mass="46121">MGFPYTLVTLVFLSMLPVTMIVPVVKDVVKDRLLGSNWEVAYFTSIPMLGSFLFAPVAGIISDRFKNRKYFISFFCFLDAGLFYLLTIVTDMGLFLFLRFLEGAAHIFIIGLLLSSAADRENDPENKRYYGKGILMGITGMFLSLGGAFGMPLGILGRKNPLLPFYVGSGILIFVGLMSLLMLKDKGIHKSKDFKLSDLKVAIFENPFLFVPFLFNFIDRFTVGFIISSFNIHLRETLAFHPGMLGVFLGLVLFPMSLLSYPSALLSRKTGVLPLVLVGSTIYGIFLGLSGTTNEYWYLFTFLLICGIGAGVMFVPSMMLASKMSKPGLTATTMSAFTGVGSLGFMLGPVVSVQMQLVFESILPPAYSFSALSFFFGFLEIGLVFLTIPFFKKILGKMNRIDEEREKISLANPDPIL</sequence>
<evidence type="ECO:0000256" key="3">
    <source>
        <dbReference type="ARBA" id="ARBA00022475"/>
    </source>
</evidence>
<dbReference type="EMBL" id="NPDX01000001">
    <property type="protein sequence ID" value="PJZ85103.1"/>
    <property type="molecule type" value="Genomic_DNA"/>
</dbReference>
<dbReference type="PROSITE" id="PS50850">
    <property type="entry name" value="MFS"/>
    <property type="match status" value="1"/>
</dbReference>
<keyword evidence="10" id="KW-1185">Reference proteome</keyword>
<dbReference type="PANTHER" id="PTHR23517">
    <property type="entry name" value="RESISTANCE PROTEIN MDTM, PUTATIVE-RELATED-RELATED"/>
    <property type="match status" value="1"/>
</dbReference>
<feature type="transmembrane region" description="Helical" evidence="7">
    <location>
        <begin position="95"/>
        <end position="114"/>
    </location>
</feature>
<feature type="transmembrane region" description="Helical" evidence="7">
    <location>
        <begin position="7"/>
        <end position="25"/>
    </location>
</feature>
<organism evidence="9 10">
    <name type="scientific">Leptospira harrisiae</name>
    <dbReference type="NCBI Taxonomy" id="2023189"/>
    <lineage>
        <taxon>Bacteria</taxon>
        <taxon>Pseudomonadati</taxon>
        <taxon>Spirochaetota</taxon>
        <taxon>Spirochaetia</taxon>
        <taxon>Leptospirales</taxon>
        <taxon>Leptospiraceae</taxon>
        <taxon>Leptospira</taxon>
    </lineage>
</organism>
<feature type="transmembrane region" description="Helical" evidence="7">
    <location>
        <begin position="134"/>
        <end position="157"/>
    </location>
</feature>
<feature type="transmembrane region" description="Helical" evidence="7">
    <location>
        <begin position="239"/>
        <end position="259"/>
    </location>
</feature>
<gene>
    <name evidence="9" type="ORF">CH364_02205</name>
</gene>
<evidence type="ECO:0000259" key="8">
    <source>
        <dbReference type="PROSITE" id="PS50850"/>
    </source>
</evidence>
<dbReference type="InterPro" id="IPR036259">
    <property type="entry name" value="MFS_trans_sf"/>
</dbReference>
<dbReference type="GO" id="GO:0005886">
    <property type="term" value="C:plasma membrane"/>
    <property type="evidence" value="ECO:0007669"/>
    <property type="project" value="UniProtKB-SubCell"/>
</dbReference>
<dbReference type="InterPro" id="IPR050171">
    <property type="entry name" value="MFS_Transporters"/>
</dbReference>
<keyword evidence="3" id="KW-1003">Cell membrane</keyword>
<dbReference type="GO" id="GO:0022857">
    <property type="term" value="F:transmembrane transporter activity"/>
    <property type="evidence" value="ECO:0007669"/>
    <property type="project" value="InterPro"/>
</dbReference>
<dbReference type="AlphaFoldDB" id="A0A2N0ALG2"/>
<evidence type="ECO:0000256" key="4">
    <source>
        <dbReference type="ARBA" id="ARBA00022692"/>
    </source>
</evidence>
<evidence type="ECO:0000313" key="9">
    <source>
        <dbReference type="EMBL" id="PJZ85103.1"/>
    </source>
</evidence>
<protein>
    <submittedName>
        <fullName evidence="9">MFS transporter</fullName>
    </submittedName>
</protein>
<feature type="transmembrane region" description="Helical" evidence="7">
    <location>
        <begin position="271"/>
        <end position="290"/>
    </location>
</feature>
<evidence type="ECO:0000256" key="1">
    <source>
        <dbReference type="ARBA" id="ARBA00004651"/>
    </source>
</evidence>
<comment type="subcellular location">
    <subcellularLocation>
        <location evidence="1">Cell membrane</location>
        <topology evidence="1">Multi-pass membrane protein</topology>
    </subcellularLocation>
</comment>
<evidence type="ECO:0000313" key="10">
    <source>
        <dbReference type="Proteomes" id="UP000232145"/>
    </source>
</evidence>
<dbReference type="InterPro" id="IPR020846">
    <property type="entry name" value="MFS_dom"/>
</dbReference>
<evidence type="ECO:0000256" key="5">
    <source>
        <dbReference type="ARBA" id="ARBA00022989"/>
    </source>
</evidence>
<dbReference type="Proteomes" id="UP000232145">
    <property type="component" value="Unassembled WGS sequence"/>
</dbReference>
<feature type="transmembrane region" description="Helical" evidence="7">
    <location>
        <begin position="163"/>
        <end position="183"/>
    </location>
</feature>
<dbReference type="SUPFAM" id="SSF103473">
    <property type="entry name" value="MFS general substrate transporter"/>
    <property type="match status" value="1"/>
</dbReference>
<feature type="transmembrane region" description="Helical" evidence="7">
    <location>
        <begin position="296"/>
        <end position="316"/>
    </location>
</feature>
<dbReference type="Pfam" id="PF07690">
    <property type="entry name" value="MFS_1"/>
    <property type="match status" value="1"/>
</dbReference>
<feature type="transmembrane region" description="Helical" evidence="7">
    <location>
        <begin position="40"/>
        <end position="61"/>
    </location>
</feature>
<keyword evidence="5 7" id="KW-1133">Transmembrane helix</keyword>
<reference evidence="9 10" key="1">
    <citation type="submission" date="2017-07" db="EMBL/GenBank/DDBJ databases">
        <title>Leptospira spp. isolated from tropical soils.</title>
        <authorList>
            <person name="Thibeaux R."/>
            <person name="Iraola G."/>
            <person name="Ferres I."/>
            <person name="Bierque E."/>
            <person name="Girault D."/>
            <person name="Soupe-Gilbert M.-E."/>
            <person name="Picardeau M."/>
            <person name="Goarant C."/>
        </authorList>
    </citation>
    <scope>NUCLEOTIDE SEQUENCE [LARGE SCALE GENOMIC DNA]</scope>
    <source>
        <strain evidence="9 10">FH2-B-A1</strain>
    </source>
</reference>
<dbReference type="PANTHER" id="PTHR23517:SF3">
    <property type="entry name" value="INTEGRAL MEMBRANE TRANSPORT PROTEIN"/>
    <property type="match status" value="1"/>
</dbReference>
<comment type="caution">
    <text evidence="9">The sequence shown here is derived from an EMBL/GenBank/DDBJ whole genome shotgun (WGS) entry which is preliminary data.</text>
</comment>
<name>A0A2N0ALG2_9LEPT</name>
<keyword evidence="2" id="KW-0813">Transport</keyword>
<proteinExistence type="predicted"/>
<evidence type="ECO:0000256" key="2">
    <source>
        <dbReference type="ARBA" id="ARBA00022448"/>
    </source>
</evidence>
<feature type="transmembrane region" description="Helical" evidence="7">
    <location>
        <begin position="328"/>
        <end position="347"/>
    </location>
</feature>
<dbReference type="Gene3D" id="1.20.1250.20">
    <property type="entry name" value="MFS general substrate transporter like domains"/>
    <property type="match status" value="2"/>
</dbReference>
<feature type="transmembrane region" description="Helical" evidence="7">
    <location>
        <begin position="367"/>
        <end position="391"/>
    </location>
</feature>